<keyword evidence="11 12" id="KW-0472">Membrane</keyword>
<evidence type="ECO:0000256" key="4">
    <source>
        <dbReference type="ARBA" id="ARBA00022516"/>
    </source>
</evidence>
<comment type="caution">
    <text evidence="14">The sequence shown here is derived from an EMBL/GenBank/DDBJ whole genome shotgun (WGS) entry which is preliminary data.</text>
</comment>
<dbReference type="Gene3D" id="1.10.3730.20">
    <property type="match status" value="2"/>
</dbReference>
<accession>A0ABS5CM70</accession>
<sequence length="283" mass="31256">MLVFAVFLVLFSGLTHAVWNLFAKRSLNKAAFLWIILIPTTIFLIPLVISKLLSKALPWQAYVLILITMIIQGCYAFMLTKAYDLGDLSQMYPIMRGTSTLLVPTIGVAFLGESLSVWGWFGILCMIVSFFIISDWSFRRSKRARSSKPILVAFGVGLCTTCYVFVDKLTLDYLSPPELLCLGNLGFLLALTPAVLRSGKWKVELKANWRVILMGAVLSPGSYLLFLFAMNLAPMAHISPVREIGTVFATLLGIMVLKEQQGMKRIASSATIATAIVVISLFG</sequence>
<feature type="domain" description="EamA" evidence="13">
    <location>
        <begin position="4"/>
        <end position="134"/>
    </location>
</feature>
<comment type="subcellular location">
    <subcellularLocation>
        <location evidence="1">Cell membrane</location>
        <topology evidence="1">Multi-pass membrane protein</topology>
    </subcellularLocation>
</comment>
<feature type="transmembrane region" description="Helical" evidence="12">
    <location>
        <begin position="178"/>
        <end position="196"/>
    </location>
</feature>
<dbReference type="EMBL" id="JAGKSP010000027">
    <property type="protein sequence ID" value="MBP3966957.1"/>
    <property type="molecule type" value="Genomic_DNA"/>
</dbReference>
<evidence type="ECO:0000256" key="3">
    <source>
        <dbReference type="ARBA" id="ARBA00022475"/>
    </source>
</evidence>
<keyword evidence="4" id="KW-0444">Lipid biosynthesis</keyword>
<dbReference type="PANTHER" id="PTHR30561">
    <property type="entry name" value="SMR FAMILY PROTON-DEPENDENT DRUG EFFLUX TRANSPORTER SUGE"/>
    <property type="match status" value="1"/>
</dbReference>
<evidence type="ECO:0000256" key="7">
    <source>
        <dbReference type="ARBA" id="ARBA00022692"/>
    </source>
</evidence>
<dbReference type="RefSeq" id="WP_210664129.1">
    <property type="nucleotide sequence ID" value="NZ_JAGKSP010000027.1"/>
</dbReference>
<dbReference type="Proteomes" id="UP000673394">
    <property type="component" value="Unassembled WGS sequence"/>
</dbReference>
<keyword evidence="9 12" id="KW-1133">Transmembrane helix</keyword>
<reference evidence="14 15" key="1">
    <citation type="submission" date="2021-04" db="EMBL/GenBank/DDBJ databases">
        <title>Paenibacillus sp. DLE-14 whole genome sequence.</title>
        <authorList>
            <person name="Ham Y.J."/>
        </authorList>
    </citation>
    <scope>NUCLEOTIDE SEQUENCE [LARGE SCALE GENOMIC DNA]</scope>
    <source>
        <strain evidence="14 15">DLE-14</strain>
    </source>
</reference>
<keyword evidence="8" id="KW-0448">Lipopolysaccharide biosynthesis</keyword>
<evidence type="ECO:0000256" key="8">
    <source>
        <dbReference type="ARBA" id="ARBA00022985"/>
    </source>
</evidence>
<evidence type="ECO:0000256" key="6">
    <source>
        <dbReference type="ARBA" id="ARBA00022556"/>
    </source>
</evidence>
<evidence type="ECO:0000256" key="12">
    <source>
        <dbReference type="SAM" id="Phobius"/>
    </source>
</evidence>
<keyword evidence="5" id="KW-0997">Cell inner membrane</keyword>
<feature type="transmembrane region" description="Helical" evidence="12">
    <location>
        <begin position="150"/>
        <end position="166"/>
    </location>
</feature>
<protein>
    <submittedName>
        <fullName evidence="14">EamA family transporter</fullName>
    </submittedName>
</protein>
<keyword evidence="15" id="KW-1185">Reference proteome</keyword>
<feature type="domain" description="EamA" evidence="13">
    <location>
        <begin position="149"/>
        <end position="280"/>
    </location>
</feature>
<gene>
    <name evidence="14" type="ORF">I8J30_30180</name>
</gene>
<evidence type="ECO:0000256" key="10">
    <source>
        <dbReference type="ARBA" id="ARBA00023098"/>
    </source>
</evidence>
<dbReference type="PANTHER" id="PTHR30561:SF9">
    <property type="entry name" value="4-AMINO-4-DEOXY-L-ARABINOSE-PHOSPHOUNDECAPRENOL FLIPPASE SUBUNIT ARNF-RELATED"/>
    <property type="match status" value="1"/>
</dbReference>
<feature type="transmembrane region" description="Helical" evidence="12">
    <location>
        <begin position="235"/>
        <end position="254"/>
    </location>
</feature>
<feature type="transmembrane region" description="Helical" evidence="12">
    <location>
        <begin position="117"/>
        <end position="138"/>
    </location>
</feature>
<evidence type="ECO:0000256" key="1">
    <source>
        <dbReference type="ARBA" id="ARBA00004651"/>
    </source>
</evidence>
<evidence type="ECO:0000256" key="9">
    <source>
        <dbReference type="ARBA" id="ARBA00022989"/>
    </source>
</evidence>
<name>A0ABS5CM70_9BACL</name>
<dbReference type="Pfam" id="PF00892">
    <property type="entry name" value="EamA"/>
    <property type="match status" value="2"/>
</dbReference>
<evidence type="ECO:0000313" key="14">
    <source>
        <dbReference type="EMBL" id="MBP3966957.1"/>
    </source>
</evidence>
<evidence type="ECO:0000256" key="11">
    <source>
        <dbReference type="ARBA" id="ARBA00023136"/>
    </source>
</evidence>
<feature type="transmembrane region" description="Helical" evidence="12">
    <location>
        <begin position="27"/>
        <end position="49"/>
    </location>
</feature>
<evidence type="ECO:0000259" key="13">
    <source>
        <dbReference type="Pfam" id="PF00892"/>
    </source>
</evidence>
<keyword evidence="7 12" id="KW-0812">Transmembrane</keyword>
<evidence type="ECO:0000313" key="15">
    <source>
        <dbReference type="Proteomes" id="UP000673394"/>
    </source>
</evidence>
<keyword evidence="6" id="KW-0441">Lipid A biosynthesis</keyword>
<proteinExistence type="inferred from homology"/>
<dbReference type="InterPro" id="IPR037185">
    <property type="entry name" value="EmrE-like"/>
</dbReference>
<evidence type="ECO:0000256" key="2">
    <source>
        <dbReference type="ARBA" id="ARBA00007362"/>
    </source>
</evidence>
<keyword evidence="10" id="KW-0443">Lipid metabolism</keyword>
<dbReference type="SUPFAM" id="SSF103481">
    <property type="entry name" value="Multidrug resistance efflux transporter EmrE"/>
    <property type="match status" value="2"/>
</dbReference>
<dbReference type="InterPro" id="IPR000620">
    <property type="entry name" value="EamA_dom"/>
</dbReference>
<feature type="transmembrane region" description="Helical" evidence="12">
    <location>
        <begin position="208"/>
        <end position="229"/>
    </location>
</feature>
<comment type="similarity">
    <text evidence="2">Belongs to the EamA transporter family.</text>
</comment>
<feature type="transmembrane region" description="Helical" evidence="12">
    <location>
        <begin position="61"/>
        <end position="83"/>
    </location>
</feature>
<keyword evidence="3" id="KW-1003">Cell membrane</keyword>
<dbReference type="InterPro" id="IPR000390">
    <property type="entry name" value="Small_drug/metabolite_transptr"/>
</dbReference>
<evidence type="ECO:0000256" key="5">
    <source>
        <dbReference type="ARBA" id="ARBA00022519"/>
    </source>
</evidence>
<organism evidence="14 15">
    <name type="scientific">Paenibacillus lignilyticus</name>
    <dbReference type="NCBI Taxonomy" id="1172615"/>
    <lineage>
        <taxon>Bacteria</taxon>
        <taxon>Bacillati</taxon>
        <taxon>Bacillota</taxon>
        <taxon>Bacilli</taxon>
        <taxon>Bacillales</taxon>
        <taxon>Paenibacillaceae</taxon>
        <taxon>Paenibacillus</taxon>
    </lineage>
</organism>